<dbReference type="PANTHER" id="PTHR43333:SF1">
    <property type="entry name" value="D-ISOMER SPECIFIC 2-HYDROXYACID DEHYDROGENASE NAD-BINDING DOMAIN-CONTAINING PROTEIN"/>
    <property type="match status" value="1"/>
</dbReference>
<dbReference type="SUPFAM" id="SSF51735">
    <property type="entry name" value="NAD(P)-binding Rossmann-fold domains"/>
    <property type="match status" value="1"/>
</dbReference>
<evidence type="ECO:0000313" key="4">
    <source>
        <dbReference type="EMBL" id="VXD23689.1"/>
    </source>
</evidence>
<protein>
    <submittedName>
        <fullName evidence="4">Glyoxylate/hydroxypyruvate reductase A</fullName>
        <ecNumber evidence="4">1.1.1.79</ecNumber>
        <ecNumber evidence="4">1.1.1.81</ecNumber>
    </submittedName>
</protein>
<feature type="domain" description="D-isomer specific 2-hydroxyacid dehydrogenase NAD-binding" evidence="3">
    <location>
        <begin position="102"/>
        <end position="274"/>
    </location>
</feature>
<dbReference type="SUPFAM" id="SSF52283">
    <property type="entry name" value="Formate/glycerate dehydrogenase catalytic domain-like"/>
    <property type="match status" value="1"/>
</dbReference>
<comment type="caution">
    <text evidence="4">The sequence shown here is derived from an EMBL/GenBank/DDBJ whole genome shotgun (WGS) entry which is preliminary data.</text>
</comment>
<dbReference type="EC" id="1.1.1.81" evidence="4"/>
<dbReference type="Proteomes" id="UP000182190">
    <property type="component" value="Unassembled WGS sequence"/>
</dbReference>
<accession>A0A7Z9E289</accession>
<dbReference type="Gene3D" id="3.40.50.720">
    <property type="entry name" value="NAD(P)-binding Rossmann-like Domain"/>
    <property type="match status" value="2"/>
</dbReference>
<dbReference type="InterPro" id="IPR036291">
    <property type="entry name" value="NAD(P)-bd_dom_sf"/>
</dbReference>
<gene>
    <name evidence="4" type="primary">ghrA</name>
    <name evidence="4" type="ORF">PL9631_750026</name>
</gene>
<proteinExistence type="predicted"/>
<sequence length="309" mass="34329">MTLLLLGEFEDTQVWISAIQTYQPDLKIEVYPEVKNPAEIDAVLVWMHPLGVIEKFPNLKVIISTGAGVDHILRDPNLPAHIPIVRLVDDSLTSQMSEYILSAILQFHRQFTEYKIQQNQQLWRGLSPRNTANCTVGILGLGVLGSDIAQKLNLLGFTVRGWSRTPKVLEHINCFFGEAQFNLFLRECEVLVCLLPLTPETEGILNQNTFAALSQGAYLINVARGKHLVEEDLLTALTSGQLSGACLDVFQIEPLPENHPFWTHPQIIITPHIAAKTIPACVVPQIIAAIQNSQEGVLLNNTIDLSQGY</sequence>
<organism evidence="4 5">
    <name type="scientific">Planktothrix paucivesiculata PCC 9631</name>
    <dbReference type="NCBI Taxonomy" id="671071"/>
    <lineage>
        <taxon>Bacteria</taxon>
        <taxon>Bacillati</taxon>
        <taxon>Cyanobacteriota</taxon>
        <taxon>Cyanophyceae</taxon>
        <taxon>Oscillatoriophycideae</taxon>
        <taxon>Oscillatoriales</taxon>
        <taxon>Microcoleaceae</taxon>
        <taxon>Planktothrix</taxon>
    </lineage>
</organism>
<dbReference type="GO" id="GO:0051287">
    <property type="term" value="F:NAD binding"/>
    <property type="evidence" value="ECO:0007669"/>
    <property type="project" value="InterPro"/>
</dbReference>
<keyword evidence="5" id="KW-1185">Reference proteome</keyword>
<dbReference type="InterPro" id="IPR006140">
    <property type="entry name" value="D-isomer_DH_NAD-bd"/>
</dbReference>
<dbReference type="GO" id="GO:0030267">
    <property type="term" value="F:glyoxylate reductase (NADPH) activity"/>
    <property type="evidence" value="ECO:0007669"/>
    <property type="project" value="UniProtKB-EC"/>
</dbReference>
<keyword evidence="2" id="KW-0520">NAD</keyword>
<keyword evidence="1 4" id="KW-0560">Oxidoreductase</keyword>
<evidence type="ECO:0000256" key="1">
    <source>
        <dbReference type="ARBA" id="ARBA00023002"/>
    </source>
</evidence>
<evidence type="ECO:0000313" key="5">
    <source>
        <dbReference type="Proteomes" id="UP000182190"/>
    </source>
</evidence>
<evidence type="ECO:0000259" key="3">
    <source>
        <dbReference type="Pfam" id="PF02826"/>
    </source>
</evidence>
<dbReference type="EMBL" id="CZCS02000218">
    <property type="protein sequence ID" value="VXD23689.1"/>
    <property type="molecule type" value="Genomic_DNA"/>
</dbReference>
<dbReference type="CDD" id="cd12164">
    <property type="entry name" value="GDH_like_2"/>
    <property type="match status" value="1"/>
</dbReference>
<evidence type="ECO:0000256" key="2">
    <source>
        <dbReference type="ARBA" id="ARBA00023027"/>
    </source>
</evidence>
<dbReference type="EC" id="1.1.1.79" evidence="4"/>
<dbReference type="PANTHER" id="PTHR43333">
    <property type="entry name" value="2-HACID_DH_C DOMAIN-CONTAINING PROTEIN"/>
    <property type="match status" value="1"/>
</dbReference>
<dbReference type="AlphaFoldDB" id="A0A7Z9E289"/>
<dbReference type="Pfam" id="PF02826">
    <property type="entry name" value="2-Hacid_dh_C"/>
    <property type="match status" value="1"/>
</dbReference>
<dbReference type="GO" id="GO:0016618">
    <property type="term" value="F:hydroxypyruvate reductase [NAD(P)H] activity"/>
    <property type="evidence" value="ECO:0007669"/>
    <property type="project" value="UniProtKB-EC"/>
</dbReference>
<reference evidence="4" key="1">
    <citation type="submission" date="2019-10" db="EMBL/GenBank/DDBJ databases">
        <authorList>
            <consortium name="Genoscope - CEA"/>
            <person name="William W."/>
        </authorList>
    </citation>
    <scope>NUCLEOTIDE SEQUENCE [LARGE SCALE GENOMIC DNA]</scope>
    <source>
        <strain evidence="4">BBR_PRJEB10994</strain>
    </source>
</reference>
<name>A0A7Z9E289_9CYAN</name>